<organism evidence="1 2">
    <name type="scientific">Microthyrium microscopicum</name>
    <dbReference type="NCBI Taxonomy" id="703497"/>
    <lineage>
        <taxon>Eukaryota</taxon>
        <taxon>Fungi</taxon>
        <taxon>Dikarya</taxon>
        <taxon>Ascomycota</taxon>
        <taxon>Pezizomycotina</taxon>
        <taxon>Dothideomycetes</taxon>
        <taxon>Dothideomycetes incertae sedis</taxon>
        <taxon>Microthyriales</taxon>
        <taxon>Microthyriaceae</taxon>
        <taxon>Microthyrium</taxon>
    </lineage>
</organism>
<dbReference type="OrthoDB" id="2960696at2759"/>
<keyword evidence="2" id="KW-1185">Reference proteome</keyword>
<reference evidence="1" key="1">
    <citation type="journal article" date="2020" name="Stud. Mycol.">
        <title>101 Dothideomycetes genomes: a test case for predicting lifestyles and emergence of pathogens.</title>
        <authorList>
            <person name="Haridas S."/>
            <person name="Albert R."/>
            <person name="Binder M."/>
            <person name="Bloem J."/>
            <person name="Labutti K."/>
            <person name="Salamov A."/>
            <person name="Andreopoulos B."/>
            <person name="Baker S."/>
            <person name="Barry K."/>
            <person name="Bills G."/>
            <person name="Bluhm B."/>
            <person name="Cannon C."/>
            <person name="Castanera R."/>
            <person name="Culley D."/>
            <person name="Daum C."/>
            <person name="Ezra D."/>
            <person name="Gonzalez J."/>
            <person name="Henrissat B."/>
            <person name="Kuo A."/>
            <person name="Liang C."/>
            <person name="Lipzen A."/>
            <person name="Lutzoni F."/>
            <person name="Magnuson J."/>
            <person name="Mondo S."/>
            <person name="Nolan M."/>
            <person name="Ohm R."/>
            <person name="Pangilinan J."/>
            <person name="Park H.-J."/>
            <person name="Ramirez L."/>
            <person name="Alfaro M."/>
            <person name="Sun H."/>
            <person name="Tritt A."/>
            <person name="Yoshinaga Y."/>
            <person name="Zwiers L.-H."/>
            <person name="Turgeon B."/>
            <person name="Goodwin S."/>
            <person name="Spatafora J."/>
            <person name="Crous P."/>
            <person name="Grigoriev I."/>
        </authorList>
    </citation>
    <scope>NUCLEOTIDE SEQUENCE</scope>
    <source>
        <strain evidence="1">CBS 115976</strain>
    </source>
</reference>
<sequence length="168" mass="18818">MHEDSAMNNLLTTLQDALRDCPLLLYAPMKTNPHLCRLANDYAARNGMHSFQSIYKALMDAKIASPMFLSEALAQCASGTVYLYLPHCGLERPGIFTKSEWPELMSNENVEKIVWIRTDDSLCATGGRHLTIWIRGQGATEFPLGKSMWLIQHEFASSNEVFSTYAGV</sequence>
<evidence type="ECO:0000313" key="2">
    <source>
        <dbReference type="Proteomes" id="UP000799302"/>
    </source>
</evidence>
<accession>A0A6A6U915</accession>
<evidence type="ECO:0000313" key="1">
    <source>
        <dbReference type="EMBL" id="KAF2667384.1"/>
    </source>
</evidence>
<dbReference type="Proteomes" id="UP000799302">
    <property type="component" value="Unassembled WGS sequence"/>
</dbReference>
<dbReference type="AlphaFoldDB" id="A0A6A6U915"/>
<proteinExistence type="predicted"/>
<name>A0A6A6U915_9PEZI</name>
<protein>
    <submittedName>
        <fullName evidence="1">Uncharacterized protein</fullName>
    </submittedName>
</protein>
<dbReference type="EMBL" id="MU004237">
    <property type="protein sequence ID" value="KAF2667384.1"/>
    <property type="molecule type" value="Genomic_DNA"/>
</dbReference>
<gene>
    <name evidence="1" type="ORF">BT63DRAFT_414963</name>
</gene>